<proteinExistence type="predicted"/>
<dbReference type="EMBL" id="CM023470">
    <property type="protein sequence ID" value="KAH7980106.1"/>
    <property type="molecule type" value="Genomic_DNA"/>
</dbReference>
<sequence>MFASRGAAKGTDLSQLVLQAIVMLENAGAIVDGIVCDGASTNRKMWTELGVSGKLDTAKHVFEHPMDEDRKVYVFSDVPHLFKCIRKTIKATSAQSKRTVG</sequence>
<protein>
    <submittedName>
        <fullName evidence="1">Uncharacterized protein</fullName>
    </submittedName>
</protein>
<keyword evidence="2" id="KW-1185">Reference proteome</keyword>
<name>A0ACB8E0H4_DERSI</name>
<reference evidence="1" key="1">
    <citation type="submission" date="2020-05" db="EMBL/GenBank/DDBJ databases">
        <title>Large-scale comparative analyses of tick genomes elucidate their genetic diversity and vector capacities.</title>
        <authorList>
            <person name="Jia N."/>
            <person name="Wang J."/>
            <person name="Shi W."/>
            <person name="Du L."/>
            <person name="Sun Y."/>
            <person name="Zhan W."/>
            <person name="Jiang J."/>
            <person name="Wang Q."/>
            <person name="Zhang B."/>
            <person name="Ji P."/>
            <person name="Sakyi L.B."/>
            <person name="Cui X."/>
            <person name="Yuan T."/>
            <person name="Jiang B."/>
            <person name="Yang W."/>
            <person name="Lam T.T.-Y."/>
            <person name="Chang Q."/>
            <person name="Ding S."/>
            <person name="Wang X."/>
            <person name="Zhu J."/>
            <person name="Ruan X."/>
            <person name="Zhao L."/>
            <person name="Wei J."/>
            <person name="Que T."/>
            <person name="Du C."/>
            <person name="Cheng J."/>
            <person name="Dai P."/>
            <person name="Han X."/>
            <person name="Huang E."/>
            <person name="Gao Y."/>
            <person name="Liu J."/>
            <person name="Shao H."/>
            <person name="Ye R."/>
            <person name="Li L."/>
            <person name="Wei W."/>
            <person name="Wang X."/>
            <person name="Wang C."/>
            <person name="Yang T."/>
            <person name="Huo Q."/>
            <person name="Li W."/>
            <person name="Guo W."/>
            <person name="Chen H."/>
            <person name="Zhou L."/>
            <person name="Ni X."/>
            <person name="Tian J."/>
            <person name="Zhou Y."/>
            <person name="Sheng Y."/>
            <person name="Liu T."/>
            <person name="Pan Y."/>
            <person name="Xia L."/>
            <person name="Li J."/>
            <person name="Zhao F."/>
            <person name="Cao W."/>
        </authorList>
    </citation>
    <scope>NUCLEOTIDE SEQUENCE</scope>
    <source>
        <strain evidence="1">Dsil-2018</strain>
    </source>
</reference>
<evidence type="ECO:0000313" key="2">
    <source>
        <dbReference type="Proteomes" id="UP000821865"/>
    </source>
</evidence>
<gene>
    <name evidence="1" type="ORF">HPB49_013075</name>
</gene>
<evidence type="ECO:0000313" key="1">
    <source>
        <dbReference type="EMBL" id="KAH7980106.1"/>
    </source>
</evidence>
<dbReference type="Proteomes" id="UP000821865">
    <property type="component" value="Chromosome 1"/>
</dbReference>
<organism evidence="1 2">
    <name type="scientific">Dermacentor silvarum</name>
    <name type="common">Tick</name>
    <dbReference type="NCBI Taxonomy" id="543639"/>
    <lineage>
        <taxon>Eukaryota</taxon>
        <taxon>Metazoa</taxon>
        <taxon>Ecdysozoa</taxon>
        <taxon>Arthropoda</taxon>
        <taxon>Chelicerata</taxon>
        <taxon>Arachnida</taxon>
        <taxon>Acari</taxon>
        <taxon>Parasitiformes</taxon>
        <taxon>Ixodida</taxon>
        <taxon>Ixodoidea</taxon>
        <taxon>Ixodidae</taxon>
        <taxon>Rhipicephalinae</taxon>
        <taxon>Dermacentor</taxon>
    </lineage>
</organism>
<accession>A0ACB8E0H4</accession>
<comment type="caution">
    <text evidence="1">The sequence shown here is derived from an EMBL/GenBank/DDBJ whole genome shotgun (WGS) entry which is preliminary data.</text>
</comment>